<accession>A0A4Q1VD17</accession>
<name>A0A4Q1VD17_9BRAD</name>
<evidence type="ECO:0000256" key="1">
    <source>
        <dbReference type="SAM" id="Phobius"/>
    </source>
</evidence>
<keyword evidence="1" id="KW-0812">Transmembrane</keyword>
<protein>
    <submittedName>
        <fullName evidence="2">Uncharacterized protein</fullName>
    </submittedName>
</protein>
<dbReference type="Proteomes" id="UP000290819">
    <property type="component" value="Unassembled WGS sequence"/>
</dbReference>
<evidence type="ECO:0000313" key="3">
    <source>
        <dbReference type="Proteomes" id="UP000290819"/>
    </source>
</evidence>
<keyword evidence="1" id="KW-0472">Membrane</keyword>
<feature type="transmembrane region" description="Helical" evidence="1">
    <location>
        <begin position="12"/>
        <end position="30"/>
    </location>
</feature>
<dbReference type="OrthoDB" id="8253772at2"/>
<feature type="transmembrane region" description="Helical" evidence="1">
    <location>
        <begin position="64"/>
        <end position="83"/>
    </location>
</feature>
<reference evidence="2 3" key="1">
    <citation type="submission" date="2017-03" db="EMBL/GenBank/DDBJ databases">
        <authorList>
            <person name="Safronova V.I."/>
            <person name="Sazanova A.L."/>
            <person name="Chirak E.R."/>
        </authorList>
    </citation>
    <scope>NUCLEOTIDE SEQUENCE [LARGE SCALE GENOMIC DNA]</scope>
    <source>
        <strain evidence="2 3">Opo-243</strain>
    </source>
</reference>
<feature type="transmembrane region" description="Helical" evidence="1">
    <location>
        <begin position="37"/>
        <end position="58"/>
    </location>
</feature>
<comment type="caution">
    <text evidence="2">The sequence shown here is derived from an EMBL/GenBank/DDBJ whole genome shotgun (WGS) entry which is preliminary data.</text>
</comment>
<evidence type="ECO:0000313" key="2">
    <source>
        <dbReference type="EMBL" id="RXT48990.1"/>
    </source>
</evidence>
<dbReference type="AlphaFoldDB" id="A0A4Q1VD17"/>
<proteinExistence type="predicted"/>
<keyword evidence="1" id="KW-1133">Transmembrane helix</keyword>
<sequence length="115" mass="12585">MSCRPDTLVSGLKLTVAFILILVSALAGLATGFTYRVWALVLISPLIALFAAIILHIYEFGLVGGVTIITACLVVSELAYLGATYLMHRREISVQDEIDGDPGEQSQQRVRRQHK</sequence>
<dbReference type="EMBL" id="MZXW01000016">
    <property type="protein sequence ID" value="RXT48990.1"/>
    <property type="molecule type" value="Genomic_DNA"/>
</dbReference>
<organism evidence="2 3">
    <name type="scientific">Bradyrhizobium betae</name>
    <dbReference type="NCBI Taxonomy" id="244734"/>
    <lineage>
        <taxon>Bacteria</taxon>
        <taxon>Pseudomonadati</taxon>
        <taxon>Pseudomonadota</taxon>
        <taxon>Alphaproteobacteria</taxon>
        <taxon>Hyphomicrobiales</taxon>
        <taxon>Nitrobacteraceae</taxon>
        <taxon>Bradyrhizobium</taxon>
    </lineage>
</organism>
<keyword evidence="3" id="KW-1185">Reference proteome</keyword>
<gene>
    <name evidence="2" type="ORF">B5V03_14015</name>
</gene>